<dbReference type="RefSeq" id="WP_219666399.1">
    <property type="nucleotide sequence ID" value="NZ_WTFF01000054.1"/>
</dbReference>
<keyword evidence="3" id="KW-1185">Reference proteome</keyword>
<dbReference type="Gene3D" id="1.10.260.40">
    <property type="entry name" value="lambda repressor-like DNA-binding domains"/>
    <property type="match status" value="1"/>
</dbReference>
<dbReference type="EMBL" id="WTFF01000054">
    <property type="protein sequence ID" value="MBW5482343.1"/>
    <property type="molecule type" value="Genomic_DNA"/>
</dbReference>
<dbReference type="SMART" id="SM00530">
    <property type="entry name" value="HTH_XRE"/>
    <property type="match status" value="1"/>
</dbReference>
<dbReference type="CDD" id="cd00093">
    <property type="entry name" value="HTH_XRE"/>
    <property type="match status" value="1"/>
</dbReference>
<dbReference type="InterPro" id="IPR041413">
    <property type="entry name" value="MLTR_LBD"/>
</dbReference>
<gene>
    <name evidence="2" type="ORF">GPJ59_10720</name>
</gene>
<evidence type="ECO:0000259" key="1">
    <source>
        <dbReference type="PROSITE" id="PS50943"/>
    </source>
</evidence>
<dbReference type="Pfam" id="PF17765">
    <property type="entry name" value="MLTR_LBD"/>
    <property type="match status" value="1"/>
</dbReference>
<dbReference type="PANTHER" id="PTHR35010">
    <property type="entry name" value="BLL4672 PROTEIN-RELATED"/>
    <property type="match status" value="1"/>
</dbReference>
<name>A0ABS6Z555_9ACTN</name>
<accession>A0ABS6Z555</accession>
<dbReference type="Proteomes" id="UP000812013">
    <property type="component" value="Unassembled WGS sequence"/>
</dbReference>
<organism evidence="2 3">
    <name type="scientific">Streptomyces bambusae</name>
    <dbReference type="NCBI Taxonomy" id="1550616"/>
    <lineage>
        <taxon>Bacteria</taxon>
        <taxon>Bacillati</taxon>
        <taxon>Actinomycetota</taxon>
        <taxon>Actinomycetes</taxon>
        <taxon>Kitasatosporales</taxon>
        <taxon>Streptomycetaceae</taxon>
        <taxon>Streptomyces</taxon>
    </lineage>
</organism>
<comment type="caution">
    <text evidence="2">The sequence shown here is derived from an EMBL/GenBank/DDBJ whole genome shotgun (WGS) entry which is preliminary data.</text>
</comment>
<proteinExistence type="predicted"/>
<evidence type="ECO:0000313" key="3">
    <source>
        <dbReference type="Proteomes" id="UP000812013"/>
    </source>
</evidence>
<dbReference type="InterPro" id="IPR001387">
    <property type="entry name" value="Cro/C1-type_HTH"/>
</dbReference>
<dbReference type="SUPFAM" id="SSF47413">
    <property type="entry name" value="lambda repressor-like DNA-binding domains"/>
    <property type="match status" value="1"/>
</dbReference>
<feature type="domain" description="HTH cro/C1-type" evidence="1">
    <location>
        <begin position="48"/>
        <end position="101"/>
    </location>
</feature>
<sequence>MTRNGAAPSAAVARPQRRVDPKLAELGNFLAERRAEVTPQQVGLPGGAARRVPGLRREEVAMLAGIGASWYAWIEQGRAKNVSPEILGAIAQVLRLDEAQRLYAMRLAGYAPAGRPQPCADDDLPLLFRIVDGFLPSPAYVLNAYWDVTVANSSATRLLGLSGERPNYLRMLFLDPAAHDRLPQWEQEAAAAVAAFRVQSGDLLADARLAALVRELTERSPVFEALWARHRVADSGGTSQLVRDPELGDLEFTRVSMCLSGRPGVQVILLSPQYDAAELAAHWVEQSAAV</sequence>
<dbReference type="PROSITE" id="PS50943">
    <property type="entry name" value="HTH_CROC1"/>
    <property type="match status" value="1"/>
</dbReference>
<dbReference type="Gene3D" id="3.30.450.180">
    <property type="match status" value="1"/>
</dbReference>
<dbReference type="InterPro" id="IPR010982">
    <property type="entry name" value="Lambda_DNA-bd_dom_sf"/>
</dbReference>
<reference evidence="2 3" key="1">
    <citation type="submission" date="2019-12" db="EMBL/GenBank/DDBJ databases">
        <title>Genome sequence of Streptomyces bambusae.</title>
        <authorList>
            <person name="Bansal K."/>
            <person name="Choksket S."/>
            <person name="Korpole S."/>
            <person name="Patil P.B."/>
        </authorList>
    </citation>
    <scope>NUCLEOTIDE SEQUENCE [LARGE SCALE GENOMIC DNA]</scope>
    <source>
        <strain evidence="2 3">SK60</strain>
    </source>
</reference>
<dbReference type="Pfam" id="PF13560">
    <property type="entry name" value="HTH_31"/>
    <property type="match status" value="1"/>
</dbReference>
<evidence type="ECO:0000313" key="2">
    <source>
        <dbReference type="EMBL" id="MBW5482343.1"/>
    </source>
</evidence>
<protein>
    <submittedName>
        <fullName evidence="2">Helix-turn-helix domain-containing protein</fullName>
    </submittedName>
</protein>